<sequence length="179" mass="18704">MSANAHVRYTPTTTISATASSPRPKKRSSALSLISLAASFDSLASSATFASVSGSIPGSPNVSSYGHPRPVPRDALPPLNQPIYIDVTRTVQVFPAPVPPPFAPSLGSDDVLPRPKKGRGAPQVSLQDGRPVMQQKGFVGAIYRVPSLTQPVTTFKLTPTPQKASAQSKRAPGSGFACQ</sequence>
<dbReference type="Proteomes" id="UP000815677">
    <property type="component" value="Unassembled WGS sequence"/>
</dbReference>
<reference evidence="2" key="1">
    <citation type="submission" date="2014-09" db="EMBL/GenBank/DDBJ databases">
        <title>Genome sequence of the luminous mushroom Mycena chlorophos for searching fungal bioluminescence genes.</title>
        <authorList>
            <person name="Tanaka Y."/>
            <person name="Kasuga D."/>
            <person name="Oba Y."/>
            <person name="Hase S."/>
            <person name="Sato K."/>
            <person name="Oba Y."/>
            <person name="Sakakibara Y."/>
        </authorList>
    </citation>
    <scope>NUCLEOTIDE SEQUENCE</scope>
</reference>
<feature type="region of interest" description="Disordered" evidence="1">
    <location>
        <begin position="1"/>
        <end position="28"/>
    </location>
</feature>
<feature type="compositionally biased region" description="Polar residues" evidence="1">
    <location>
        <begin position="156"/>
        <end position="168"/>
    </location>
</feature>
<feature type="region of interest" description="Disordered" evidence="1">
    <location>
        <begin position="57"/>
        <end position="76"/>
    </location>
</feature>
<keyword evidence="3" id="KW-1185">Reference proteome</keyword>
<organism evidence="2 3">
    <name type="scientific">Mycena chlorophos</name>
    <name type="common">Agaric fungus</name>
    <name type="synonym">Agaricus chlorophos</name>
    <dbReference type="NCBI Taxonomy" id="658473"/>
    <lineage>
        <taxon>Eukaryota</taxon>
        <taxon>Fungi</taxon>
        <taxon>Dikarya</taxon>
        <taxon>Basidiomycota</taxon>
        <taxon>Agaricomycotina</taxon>
        <taxon>Agaricomycetes</taxon>
        <taxon>Agaricomycetidae</taxon>
        <taxon>Agaricales</taxon>
        <taxon>Marasmiineae</taxon>
        <taxon>Mycenaceae</taxon>
        <taxon>Mycena</taxon>
    </lineage>
</organism>
<feature type="region of interest" description="Disordered" evidence="1">
    <location>
        <begin position="156"/>
        <end position="179"/>
    </location>
</feature>
<evidence type="ECO:0000313" key="3">
    <source>
        <dbReference type="Proteomes" id="UP000815677"/>
    </source>
</evidence>
<evidence type="ECO:0000256" key="1">
    <source>
        <dbReference type="SAM" id="MobiDB-lite"/>
    </source>
</evidence>
<proteinExistence type="predicted"/>
<feature type="compositionally biased region" description="Low complexity" evidence="1">
    <location>
        <begin position="10"/>
        <end position="22"/>
    </location>
</feature>
<feature type="region of interest" description="Disordered" evidence="1">
    <location>
        <begin position="102"/>
        <end position="130"/>
    </location>
</feature>
<accession>A0ABQ0MAQ3</accession>
<name>A0ABQ0MAQ3_MYCCL</name>
<gene>
    <name evidence="2" type="ORF">MCHLO_16540</name>
</gene>
<dbReference type="EMBL" id="DF849943">
    <property type="protein sequence ID" value="GAT60403.1"/>
    <property type="molecule type" value="Genomic_DNA"/>
</dbReference>
<protein>
    <submittedName>
        <fullName evidence="2">Uncharacterized protein</fullName>
    </submittedName>
</protein>
<evidence type="ECO:0000313" key="2">
    <source>
        <dbReference type="EMBL" id="GAT60403.1"/>
    </source>
</evidence>